<keyword evidence="3 5" id="KW-0378">Hydrolase</keyword>
<dbReference type="GO" id="GO:0006508">
    <property type="term" value="P:proteolysis"/>
    <property type="evidence" value="ECO:0007669"/>
    <property type="project" value="UniProtKB-KW"/>
</dbReference>
<reference evidence="8 9" key="1">
    <citation type="submission" date="2016-10" db="EMBL/GenBank/DDBJ databases">
        <authorList>
            <person name="de Groot N.N."/>
        </authorList>
    </citation>
    <scope>NUCLEOTIDE SEQUENCE [LARGE SCALE GENOMIC DNA]</scope>
    <source>
        <strain evidence="8 9">DSM 25232</strain>
    </source>
</reference>
<organism evidence="8 9">
    <name type="scientific">Aquimarina amphilecti</name>
    <dbReference type="NCBI Taxonomy" id="1038014"/>
    <lineage>
        <taxon>Bacteria</taxon>
        <taxon>Pseudomonadati</taxon>
        <taxon>Bacteroidota</taxon>
        <taxon>Flavobacteriia</taxon>
        <taxon>Flavobacteriales</taxon>
        <taxon>Flavobacteriaceae</taxon>
        <taxon>Aquimarina</taxon>
    </lineage>
</organism>
<dbReference type="PANTHER" id="PTHR43806:SF11">
    <property type="entry name" value="CEREVISIN-RELATED"/>
    <property type="match status" value="1"/>
</dbReference>
<keyword evidence="9" id="KW-1185">Reference proteome</keyword>
<keyword evidence="2 5" id="KW-0645">Protease</keyword>
<dbReference type="AlphaFoldDB" id="A0A1H7RXX8"/>
<feature type="active site" description="Charge relay system" evidence="5">
    <location>
        <position position="188"/>
    </location>
</feature>
<evidence type="ECO:0000256" key="2">
    <source>
        <dbReference type="ARBA" id="ARBA00022670"/>
    </source>
</evidence>
<evidence type="ECO:0000259" key="7">
    <source>
        <dbReference type="Pfam" id="PF00082"/>
    </source>
</evidence>
<feature type="active site" description="Charge relay system" evidence="5">
    <location>
        <position position="401"/>
    </location>
</feature>
<dbReference type="Pfam" id="PF00082">
    <property type="entry name" value="Peptidase_S8"/>
    <property type="match status" value="1"/>
</dbReference>
<dbReference type="InterPro" id="IPR000209">
    <property type="entry name" value="Peptidase_S8/S53_dom"/>
</dbReference>
<protein>
    <submittedName>
        <fullName evidence="8">Subtilase family protein</fullName>
    </submittedName>
</protein>
<dbReference type="InterPro" id="IPR023828">
    <property type="entry name" value="Peptidase_S8_Ser-AS"/>
</dbReference>
<dbReference type="OrthoDB" id="944909at2"/>
<dbReference type="InterPro" id="IPR050131">
    <property type="entry name" value="Peptidase_S8_subtilisin-like"/>
</dbReference>
<dbReference type="SUPFAM" id="SSF52743">
    <property type="entry name" value="Subtilisin-like"/>
    <property type="match status" value="1"/>
</dbReference>
<evidence type="ECO:0000256" key="4">
    <source>
        <dbReference type="ARBA" id="ARBA00022825"/>
    </source>
</evidence>
<dbReference type="InterPro" id="IPR015500">
    <property type="entry name" value="Peptidase_S8_subtilisin-rel"/>
</dbReference>
<dbReference type="PRINTS" id="PR00723">
    <property type="entry name" value="SUBTILISIN"/>
</dbReference>
<proteinExistence type="inferred from homology"/>
<dbReference type="InterPro" id="IPR023827">
    <property type="entry name" value="Peptidase_S8_Asp-AS"/>
</dbReference>
<evidence type="ECO:0000256" key="3">
    <source>
        <dbReference type="ARBA" id="ARBA00022801"/>
    </source>
</evidence>
<sequence>MILIKKWVIIFRNVHYKVTVNIKKKKYMKNLKPIYLFLLLACLWTGCSKEGIEDTQEITELVSKNQSQNNNNQVNPPIRSKNELIVSFRPNTSPSSRDTLRSNYGIIRYETCNCGNDRIEKWEFSPGVDVEERTGDIAQETDVEGVDYEYLYSNENIAPNLSIAEPHSTLITNMVRLNNAGVNIAVLDTGINLNILPDTGRFLYNSNININNCTENNTSEVSGWDFVNYDNDPFDELGHGTAVISRIKNKLENEGVSSYSILPVKVFNHLGKGTTFNILCGYLYTVKKENIHLINMSFGWSGAPSHLLNLYVSENNHILHITSAGNSDLDNDSNLHYPSSITVNNLLAIGSYEIRTTRTGPIIRKSNFSNYGRYTVDYLSKGQDIYFQDVNGINHPIAGTSYAAPFVTAIAAKYYDLGYHIPEEISLKIWENATIITNNFNVFFDDRIIE</sequence>
<gene>
    <name evidence="8" type="ORF">SAMN04487910_2920</name>
</gene>
<comment type="similarity">
    <text evidence="1 5 6">Belongs to the peptidase S8 family.</text>
</comment>
<dbReference type="EMBL" id="FOAB01000005">
    <property type="protein sequence ID" value="SEL65092.1"/>
    <property type="molecule type" value="Genomic_DNA"/>
</dbReference>
<evidence type="ECO:0000256" key="5">
    <source>
        <dbReference type="PROSITE-ProRule" id="PRU01240"/>
    </source>
</evidence>
<keyword evidence="4 5" id="KW-0720">Serine protease</keyword>
<dbReference type="PROSITE" id="PS00138">
    <property type="entry name" value="SUBTILASE_SER"/>
    <property type="match status" value="1"/>
</dbReference>
<feature type="active site" description="Charge relay system" evidence="5">
    <location>
        <position position="239"/>
    </location>
</feature>
<dbReference type="Gene3D" id="3.40.50.200">
    <property type="entry name" value="Peptidase S8/S53 domain"/>
    <property type="match status" value="1"/>
</dbReference>
<dbReference type="STRING" id="1038014.SAMN04487910_2920"/>
<dbReference type="GO" id="GO:0004252">
    <property type="term" value="F:serine-type endopeptidase activity"/>
    <property type="evidence" value="ECO:0007669"/>
    <property type="project" value="UniProtKB-UniRule"/>
</dbReference>
<evidence type="ECO:0000256" key="1">
    <source>
        <dbReference type="ARBA" id="ARBA00011073"/>
    </source>
</evidence>
<dbReference type="PANTHER" id="PTHR43806">
    <property type="entry name" value="PEPTIDASE S8"/>
    <property type="match status" value="1"/>
</dbReference>
<dbReference type="PROSITE" id="PS00136">
    <property type="entry name" value="SUBTILASE_ASP"/>
    <property type="match status" value="1"/>
</dbReference>
<feature type="domain" description="Peptidase S8/S53" evidence="7">
    <location>
        <begin position="180"/>
        <end position="415"/>
    </location>
</feature>
<name>A0A1H7RXX8_AQUAM</name>
<dbReference type="PROSITE" id="PS51892">
    <property type="entry name" value="SUBTILASE"/>
    <property type="match status" value="1"/>
</dbReference>
<evidence type="ECO:0000313" key="9">
    <source>
        <dbReference type="Proteomes" id="UP000198521"/>
    </source>
</evidence>
<dbReference type="Proteomes" id="UP000198521">
    <property type="component" value="Unassembled WGS sequence"/>
</dbReference>
<dbReference type="InterPro" id="IPR036852">
    <property type="entry name" value="Peptidase_S8/S53_dom_sf"/>
</dbReference>
<accession>A0A1H7RXX8</accession>
<evidence type="ECO:0000256" key="6">
    <source>
        <dbReference type="RuleBase" id="RU003355"/>
    </source>
</evidence>
<evidence type="ECO:0000313" key="8">
    <source>
        <dbReference type="EMBL" id="SEL65092.1"/>
    </source>
</evidence>